<dbReference type="RefSeq" id="WP_097008562.1">
    <property type="nucleotide sequence ID" value="NZ_OBEJ01000002.1"/>
</dbReference>
<dbReference type="OrthoDB" id="350488at2157"/>
<protein>
    <submittedName>
        <fullName evidence="1">Uncharacterized protein</fullName>
    </submittedName>
</protein>
<keyword evidence="2" id="KW-1185">Reference proteome</keyword>
<dbReference type="Proteomes" id="UP000219453">
    <property type="component" value="Unassembled WGS sequence"/>
</dbReference>
<evidence type="ECO:0000313" key="1">
    <source>
        <dbReference type="EMBL" id="SNZ12311.1"/>
    </source>
</evidence>
<evidence type="ECO:0000313" key="2">
    <source>
        <dbReference type="Proteomes" id="UP000219453"/>
    </source>
</evidence>
<name>A0A285NXD8_NATPI</name>
<accession>A0A285NXD8</accession>
<dbReference type="EMBL" id="OBEJ01000002">
    <property type="protein sequence ID" value="SNZ12311.1"/>
    <property type="molecule type" value="Genomic_DNA"/>
</dbReference>
<dbReference type="AlphaFoldDB" id="A0A285NXD8"/>
<sequence length="300" mass="34105">MRDGITPAEGPFESGDIVHISPTVDVDGRPHRYACEVEEVHSGDSLDEHTYSVRSVVQERTLRPRFGHYDLIPSPRGYENIDALLGSRHVDGERLLGKFKRPDLEKINACLSVVDPDEDPTKDWLNELEKNDVDRINSIFAELILLYHLRTAYGRDQVVMNARIDGKGSKDFDLRVLTEEDDVWIEVMKPDYAASLPDEVGFISGDKTGNSIDNKLKKKFEDARDHAPDGAVLVLAAYLEEQITQGLEISQWLDEDYYDVGEFCDGWLTYTHLTETEIGYQSFTEAGERCRTLFDRMVAE</sequence>
<proteinExistence type="predicted"/>
<gene>
    <name evidence="1" type="ORF">SAMN06269185_1605</name>
</gene>
<organism evidence="1 2">
    <name type="scientific">Natronoarchaeum philippinense</name>
    <dbReference type="NCBI Taxonomy" id="558529"/>
    <lineage>
        <taxon>Archaea</taxon>
        <taxon>Methanobacteriati</taxon>
        <taxon>Methanobacteriota</taxon>
        <taxon>Stenosarchaea group</taxon>
        <taxon>Halobacteria</taxon>
        <taxon>Halobacteriales</taxon>
        <taxon>Natronoarchaeaceae</taxon>
    </lineage>
</organism>
<reference evidence="1 2" key="1">
    <citation type="submission" date="2017-09" db="EMBL/GenBank/DDBJ databases">
        <authorList>
            <person name="Ehlers B."/>
            <person name="Leendertz F.H."/>
        </authorList>
    </citation>
    <scope>NUCLEOTIDE SEQUENCE [LARGE SCALE GENOMIC DNA]</scope>
    <source>
        <strain evidence="1 2">DSM 27208</strain>
    </source>
</reference>